<keyword evidence="5" id="KW-0808">Transferase</keyword>
<dbReference type="InterPro" id="IPR013083">
    <property type="entry name" value="Znf_RING/FYVE/PHD"/>
</dbReference>
<dbReference type="SMART" id="SM00184">
    <property type="entry name" value="RING"/>
    <property type="match status" value="1"/>
</dbReference>
<dbReference type="EC" id="2.3.2.27" evidence="4"/>
<evidence type="ECO:0000256" key="12">
    <source>
        <dbReference type="ARBA" id="ARBA00023136"/>
    </source>
</evidence>
<reference evidence="17" key="1">
    <citation type="submission" date="2020-01" db="EMBL/GenBank/DDBJ databases">
        <title>Genome sequence of Kobresia littledalei, the first chromosome-level genome in the family Cyperaceae.</title>
        <authorList>
            <person name="Qu G."/>
        </authorList>
    </citation>
    <scope>NUCLEOTIDE SEQUENCE</scope>
    <source>
        <strain evidence="17">C.B.Clarke</strain>
        <tissue evidence="17">Leaf</tissue>
    </source>
</reference>
<dbReference type="Proteomes" id="UP000623129">
    <property type="component" value="Unassembled WGS sequence"/>
</dbReference>
<evidence type="ECO:0000256" key="7">
    <source>
        <dbReference type="ARBA" id="ARBA00022723"/>
    </source>
</evidence>
<evidence type="ECO:0000313" key="16">
    <source>
        <dbReference type="EMBL" id="KAF3319706.1"/>
    </source>
</evidence>
<dbReference type="Gene3D" id="3.30.40.10">
    <property type="entry name" value="Zinc/RING finger domain, C3HC4 (zinc finger)"/>
    <property type="match status" value="1"/>
</dbReference>
<dbReference type="CDD" id="cd16461">
    <property type="entry name" value="RING-H2_EL5-like"/>
    <property type="match status" value="1"/>
</dbReference>
<organism evidence="17 18">
    <name type="scientific">Carex littledalei</name>
    <dbReference type="NCBI Taxonomy" id="544730"/>
    <lineage>
        <taxon>Eukaryota</taxon>
        <taxon>Viridiplantae</taxon>
        <taxon>Streptophyta</taxon>
        <taxon>Embryophyta</taxon>
        <taxon>Tracheophyta</taxon>
        <taxon>Spermatophyta</taxon>
        <taxon>Magnoliopsida</taxon>
        <taxon>Liliopsida</taxon>
        <taxon>Poales</taxon>
        <taxon>Cyperaceae</taxon>
        <taxon>Cyperoideae</taxon>
        <taxon>Cariceae</taxon>
        <taxon>Carex</taxon>
        <taxon>Carex subgen. Euthyceras</taxon>
    </lineage>
</organism>
<sequence length="180" mass="20446">MLPPGICYRSVTATCCGNRKCSMIFLLLAPFVSFVILLYLCAGTIWVVFFLVGSAIVFLVFYIHSLMEQSRRLSMISSTTYNNIDIDTGLDDREITTFPTFKYERENNSNNSCESSESNSNRWAQCAICLSILQTGETVKRIPVCKHFFHIECINKWLRLHSTCPMCRSPATSTTMRPPV</sequence>
<evidence type="ECO:0000256" key="5">
    <source>
        <dbReference type="ARBA" id="ARBA00022679"/>
    </source>
</evidence>
<keyword evidence="9" id="KW-0833">Ubl conjugation pathway</keyword>
<keyword evidence="18" id="KW-1185">Reference proteome</keyword>
<evidence type="ECO:0000256" key="4">
    <source>
        <dbReference type="ARBA" id="ARBA00012483"/>
    </source>
</evidence>
<protein>
    <recommendedName>
        <fullName evidence="4">RING-type E3 ubiquitin transferase</fullName>
        <ecNumber evidence="4">2.3.2.27</ecNumber>
    </recommendedName>
</protein>
<feature type="transmembrane region" description="Helical" evidence="14">
    <location>
        <begin position="46"/>
        <end position="67"/>
    </location>
</feature>
<dbReference type="GO" id="GO:0008270">
    <property type="term" value="F:zinc ion binding"/>
    <property type="evidence" value="ECO:0007669"/>
    <property type="project" value="UniProtKB-KW"/>
</dbReference>
<evidence type="ECO:0000256" key="10">
    <source>
        <dbReference type="ARBA" id="ARBA00022833"/>
    </source>
</evidence>
<dbReference type="GO" id="GO:0061630">
    <property type="term" value="F:ubiquitin protein ligase activity"/>
    <property type="evidence" value="ECO:0007669"/>
    <property type="project" value="UniProtKB-EC"/>
</dbReference>
<comment type="catalytic activity">
    <reaction evidence="1">
        <text>S-ubiquitinyl-[E2 ubiquitin-conjugating enzyme]-L-cysteine + [acceptor protein]-L-lysine = [E2 ubiquitin-conjugating enzyme]-L-cysteine + N(6)-ubiquitinyl-[acceptor protein]-L-lysine.</text>
        <dbReference type="EC" id="2.3.2.27"/>
    </reaction>
</comment>
<dbReference type="OrthoDB" id="677739at2759"/>
<keyword evidence="11 14" id="KW-1133">Transmembrane helix</keyword>
<comment type="caution">
    <text evidence="17">The sequence shown here is derived from an EMBL/GenBank/DDBJ whole genome shotgun (WGS) entry which is preliminary data.</text>
</comment>
<dbReference type="InterPro" id="IPR044600">
    <property type="entry name" value="ATL1/ATL16-like"/>
</dbReference>
<dbReference type="Pfam" id="PF13639">
    <property type="entry name" value="zf-RING_2"/>
    <property type="match status" value="1"/>
</dbReference>
<evidence type="ECO:0000313" key="18">
    <source>
        <dbReference type="Proteomes" id="UP000623129"/>
    </source>
</evidence>
<name>A0A833RA01_9POAL</name>
<keyword evidence="8 13" id="KW-0863">Zinc-finger</keyword>
<feature type="transmembrane region" description="Helical" evidence="14">
    <location>
        <begin position="21"/>
        <end position="40"/>
    </location>
</feature>
<dbReference type="UniPathway" id="UPA00143"/>
<evidence type="ECO:0000256" key="6">
    <source>
        <dbReference type="ARBA" id="ARBA00022692"/>
    </source>
</evidence>
<comment type="subcellular location">
    <subcellularLocation>
        <location evidence="2">Membrane</location>
        <topology evidence="2">Single-pass membrane protein</topology>
    </subcellularLocation>
</comment>
<evidence type="ECO:0000256" key="13">
    <source>
        <dbReference type="PROSITE-ProRule" id="PRU00175"/>
    </source>
</evidence>
<dbReference type="InterPro" id="IPR001841">
    <property type="entry name" value="Znf_RING"/>
</dbReference>
<evidence type="ECO:0000256" key="9">
    <source>
        <dbReference type="ARBA" id="ARBA00022786"/>
    </source>
</evidence>
<dbReference type="PROSITE" id="PS50089">
    <property type="entry name" value="ZF_RING_2"/>
    <property type="match status" value="1"/>
</dbReference>
<dbReference type="EMBL" id="SWLB01000001">
    <property type="protein sequence ID" value="KAF3341500.1"/>
    <property type="molecule type" value="Genomic_DNA"/>
</dbReference>
<dbReference type="PANTHER" id="PTHR46913">
    <property type="entry name" value="RING-H2 FINGER PROTEIN ATL16"/>
    <property type="match status" value="1"/>
</dbReference>
<dbReference type="GO" id="GO:0016020">
    <property type="term" value="C:membrane"/>
    <property type="evidence" value="ECO:0007669"/>
    <property type="project" value="UniProtKB-SubCell"/>
</dbReference>
<keyword evidence="7" id="KW-0479">Metal-binding</keyword>
<evidence type="ECO:0000259" key="15">
    <source>
        <dbReference type="PROSITE" id="PS50089"/>
    </source>
</evidence>
<feature type="domain" description="RING-type" evidence="15">
    <location>
        <begin position="126"/>
        <end position="168"/>
    </location>
</feature>
<accession>A0A833RA01</accession>
<evidence type="ECO:0000256" key="11">
    <source>
        <dbReference type="ARBA" id="ARBA00022989"/>
    </source>
</evidence>
<evidence type="ECO:0000256" key="3">
    <source>
        <dbReference type="ARBA" id="ARBA00004906"/>
    </source>
</evidence>
<dbReference type="SUPFAM" id="SSF57850">
    <property type="entry name" value="RING/U-box"/>
    <property type="match status" value="1"/>
</dbReference>
<proteinExistence type="predicted"/>
<dbReference type="AlphaFoldDB" id="A0A833RA01"/>
<keyword evidence="12 14" id="KW-0472">Membrane</keyword>
<evidence type="ECO:0000256" key="2">
    <source>
        <dbReference type="ARBA" id="ARBA00004167"/>
    </source>
</evidence>
<comment type="pathway">
    <text evidence="3">Protein modification; protein ubiquitination.</text>
</comment>
<dbReference type="GO" id="GO:0016567">
    <property type="term" value="P:protein ubiquitination"/>
    <property type="evidence" value="ECO:0007669"/>
    <property type="project" value="UniProtKB-UniPathway"/>
</dbReference>
<gene>
    <name evidence="17" type="ORF">FCM35_KLT00138</name>
    <name evidence="16" type="ORF">FCM35_KLT21770</name>
</gene>
<dbReference type="PANTHER" id="PTHR46913:SF1">
    <property type="entry name" value="RING-H2 FINGER PROTEIN ATL16"/>
    <property type="match status" value="1"/>
</dbReference>
<evidence type="ECO:0000256" key="14">
    <source>
        <dbReference type="SAM" id="Phobius"/>
    </source>
</evidence>
<dbReference type="EMBL" id="SWLB01000214">
    <property type="protein sequence ID" value="KAF3319706.1"/>
    <property type="molecule type" value="Genomic_DNA"/>
</dbReference>
<evidence type="ECO:0000256" key="1">
    <source>
        <dbReference type="ARBA" id="ARBA00000900"/>
    </source>
</evidence>
<evidence type="ECO:0000256" key="8">
    <source>
        <dbReference type="ARBA" id="ARBA00022771"/>
    </source>
</evidence>
<keyword evidence="10" id="KW-0862">Zinc</keyword>
<evidence type="ECO:0000313" key="17">
    <source>
        <dbReference type="EMBL" id="KAF3341500.1"/>
    </source>
</evidence>
<keyword evidence="6 14" id="KW-0812">Transmembrane</keyword>